<organism evidence="2 3">
    <name type="scientific">Compostibacter hankyongensis</name>
    <dbReference type="NCBI Taxonomy" id="1007089"/>
    <lineage>
        <taxon>Bacteria</taxon>
        <taxon>Pseudomonadati</taxon>
        <taxon>Bacteroidota</taxon>
        <taxon>Chitinophagia</taxon>
        <taxon>Chitinophagales</taxon>
        <taxon>Chitinophagaceae</taxon>
        <taxon>Compostibacter</taxon>
    </lineage>
</organism>
<proteinExistence type="predicted"/>
<evidence type="ECO:0000313" key="3">
    <source>
        <dbReference type="Proteomes" id="UP001501207"/>
    </source>
</evidence>
<dbReference type="SUPFAM" id="SSF52218">
    <property type="entry name" value="Flavoproteins"/>
    <property type="match status" value="1"/>
</dbReference>
<dbReference type="InterPro" id="IPR050712">
    <property type="entry name" value="NAD(P)H-dep_reductase"/>
</dbReference>
<dbReference type="Pfam" id="PF03358">
    <property type="entry name" value="FMN_red"/>
    <property type="match status" value="1"/>
</dbReference>
<feature type="domain" description="NADPH-dependent FMN reductase-like" evidence="1">
    <location>
        <begin position="7"/>
        <end position="144"/>
    </location>
</feature>
<evidence type="ECO:0000259" key="1">
    <source>
        <dbReference type="Pfam" id="PF03358"/>
    </source>
</evidence>
<dbReference type="EMBL" id="BAABFN010000006">
    <property type="protein sequence ID" value="GAA4314044.1"/>
    <property type="molecule type" value="Genomic_DNA"/>
</dbReference>
<keyword evidence="3" id="KW-1185">Reference proteome</keyword>
<accession>A0ABP8FZ92</accession>
<dbReference type="InterPro" id="IPR029039">
    <property type="entry name" value="Flavoprotein-like_sf"/>
</dbReference>
<sequence>MIKSKKKILALPGSTRNGSANEGILRTIAALSAGTADMHIYSGIRELPYFDPDQDKEEAPAVVATFRRAIEAADGIIICTPEYVFSLPGILKNALEWTVSTTLFQNKPVALIVAAASGEKALESLLLIMRTFSAKIIPETLLIRGASGKLDKNGKITDEKLLSEIKNLMAPLEEMMHTNKEA</sequence>
<dbReference type="RefSeq" id="WP_344979751.1">
    <property type="nucleotide sequence ID" value="NZ_BAABFN010000006.1"/>
</dbReference>
<dbReference type="Gene3D" id="3.40.50.360">
    <property type="match status" value="1"/>
</dbReference>
<gene>
    <name evidence="2" type="ORF">GCM10023143_24690</name>
</gene>
<reference evidence="3" key="1">
    <citation type="journal article" date="2019" name="Int. J. Syst. Evol. Microbiol.">
        <title>The Global Catalogue of Microorganisms (GCM) 10K type strain sequencing project: providing services to taxonomists for standard genome sequencing and annotation.</title>
        <authorList>
            <consortium name="The Broad Institute Genomics Platform"/>
            <consortium name="The Broad Institute Genome Sequencing Center for Infectious Disease"/>
            <person name="Wu L."/>
            <person name="Ma J."/>
        </authorList>
    </citation>
    <scope>NUCLEOTIDE SEQUENCE [LARGE SCALE GENOMIC DNA]</scope>
    <source>
        <strain evidence="3">JCM 17664</strain>
    </source>
</reference>
<dbReference type="Proteomes" id="UP001501207">
    <property type="component" value="Unassembled WGS sequence"/>
</dbReference>
<dbReference type="PANTHER" id="PTHR30543">
    <property type="entry name" value="CHROMATE REDUCTASE"/>
    <property type="match status" value="1"/>
</dbReference>
<name>A0ABP8FZ92_9BACT</name>
<evidence type="ECO:0000313" key="2">
    <source>
        <dbReference type="EMBL" id="GAA4314044.1"/>
    </source>
</evidence>
<comment type="caution">
    <text evidence="2">The sequence shown here is derived from an EMBL/GenBank/DDBJ whole genome shotgun (WGS) entry which is preliminary data.</text>
</comment>
<dbReference type="InterPro" id="IPR005025">
    <property type="entry name" value="FMN_Rdtase-like_dom"/>
</dbReference>
<dbReference type="PANTHER" id="PTHR30543:SF21">
    <property type="entry name" value="NAD(P)H-DEPENDENT FMN REDUCTASE LOT6"/>
    <property type="match status" value="1"/>
</dbReference>
<protein>
    <recommendedName>
        <fullName evidence="1">NADPH-dependent FMN reductase-like domain-containing protein</fullName>
    </recommendedName>
</protein>